<dbReference type="NCBIfam" id="NF033493">
    <property type="entry name" value="MetS_like_NSS"/>
    <property type="match status" value="1"/>
</dbReference>
<dbReference type="Proteomes" id="UP000014417">
    <property type="component" value="Unassembled WGS sequence"/>
</dbReference>
<protein>
    <recommendedName>
        <fullName evidence="4">Methionine/alanine importer small subunit</fullName>
    </recommendedName>
</protein>
<dbReference type="HOGENOM" id="CLU_210189_1_0_11"/>
<comment type="caution">
    <text evidence="2">The sequence shown here is derived from an EMBL/GenBank/DDBJ whole genome shotgun (WGS) entry which is preliminary data.</text>
</comment>
<keyword evidence="3" id="KW-1185">Reference proteome</keyword>
<dbReference type="Pfam" id="PF16951">
    <property type="entry name" value="MaAIMP_sms"/>
    <property type="match status" value="1"/>
</dbReference>
<sequence>MTITAIVMFVVFAVILWGGLTLSLINLLRHPEGSVQLLDDNGNPVERPAP</sequence>
<gene>
    <name evidence="2" type="ORF">HMPREF9306_01750</name>
</gene>
<dbReference type="EMBL" id="AGZR01000009">
    <property type="protein sequence ID" value="EPD32182.1"/>
    <property type="molecule type" value="Genomic_DNA"/>
</dbReference>
<evidence type="ECO:0000256" key="1">
    <source>
        <dbReference type="SAM" id="Phobius"/>
    </source>
</evidence>
<evidence type="ECO:0000313" key="2">
    <source>
        <dbReference type="EMBL" id="EPD32182.1"/>
    </source>
</evidence>
<feature type="transmembrane region" description="Helical" evidence="1">
    <location>
        <begin position="6"/>
        <end position="28"/>
    </location>
</feature>
<keyword evidence="1" id="KW-0812">Transmembrane</keyword>
<dbReference type="OrthoDB" id="3733518at2"/>
<evidence type="ECO:0008006" key="4">
    <source>
        <dbReference type="Google" id="ProtNLM"/>
    </source>
</evidence>
<dbReference type="STRING" id="883161.HMPREF9306_01750"/>
<dbReference type="InterPro" id="IPR031596">
    <property type="entry name" value="MaAIMP_sms"/>
</dbReference>
<dbReference type="RefSeq" id="WP_016456557.1">
    <property type="nucleotide sequence ID" value="NZ_KE150269.1"/>
</dbReference>
<proteinExistence type="predicted"/>
<name>S2WHS2_9ACTN</name>
<dbReference type="AlphaFoldDB" id="S2WHS2"/>
<keyword evidence="1" id="KW-0472">Membrane</keyword>
<accession>S2WHS2</accession>
<organism evidence="2 3">
    <name type="scientific">Propionimicrobium lymphophilum ACS-093-V-SCH5</name>
    <dbReference type="NCBI Taxonomy" id="883161"/>
    <lineage>
        <taxon>Bacteria</taxon>
        <taxon>Bacillati</taxon>
        <taxon>Actinomycetota</taxon>
        <taxon>Actinomycetes</taxon>
        <taxon>Propionibacteriales</taxon>
        <taxon>Propionibacteriaceae</taxon>
        <taxon>Propionimicrobium</taxon>
    </lineage>
</organism>
<keyword evidence="1" id="KW-1133">Transmembrane helix</keyword>
<evidence type="ECO:0000313" key="3">
    <source>
        <dbReference type="Proteomes" id="UP000014417"/>
    </source>
</evidence>
<reference evidence="2 3" key="1">
    <citation type="submission" date="2013-04" db="EMBL/GenBank/DDBJ databases">
        <title>The Genome Sequence of Propionimicrobium lymphophilum ACS-093-V-SCH5.</title>
        <authorList>
            <consortium name="The Broad Institute Genomics Platform"/>
            <person name="Earl A."/>
            <person name="Ward D."/>
            <person name="Feldgarden M."/>
            <person name="Gevers D."/>
            <person name="Saerens B."/>
            <person name="Vaneechoutte M."/>
            <person name="Walker B."/>
            <person name="Young S."/>
            <person name="Zeng Q."/>
            <person name="Gargeya S."/>
            <person name="Fitzgerald M."/>
            <person name="Haas B."/>
            <person name="Abouelleil A."/>
            <person name="Allen A.W."/>
            <person name="Alvarado L."/>
            <person name="Arachchi H.M."/>
            <person name="Berlin A.M."/>
            <person name="Chapman S.B."/>
            <person name="Gainer-Dewar J."/>
            <person name="Goldberg J."/>
            <person name="Griggs A."/>
            <person name="Gujja S."/>
            <person name="Hansen M."/>
            <person name="Howarth C."/>
            <person name="Imamovic A."/>
            <person name="Ireland A."/>
            <person name="Larimer J."/>
            <person name="McCowan C."/>
            <person name="Murphy C."/>
            <person name="Pearson M."/>
            <person name="Poon T.W."/>
            <person name="Priest M."/>
            <person name="Roberts A."/>
            <person name="Saif S."/>
            <person name="Shea T."/>
            <person name="Sisk P."/>
            <person name="Sykes S."/>
            <person name="Wortman J."/>
            <person name="Nusbaum C."/>
            <person name="Birren B."/>
        </authorList>
    </citation>
    <scope>NUCLEOTIDE SEQUENCE [LARGE SCALE GENOMIC DNA]</scope>
    <source>
        <strain evidence="2 3">ACS-093-V-SCH5</strain>
    </source>
</reference>